<comment type="caution">
    <text evidence="1">The sequence shown here is derived from an EMBL/GenBank/DDBJ whole genome shotgun (WGS) entry which is preliminary data.</text>
</comment>
<dbReference type="EMBL" id="LPIX01000033">
    <property type="protein sequence ID" value="KWE07591.1"/>
    <property type="molecule type" value="Genomic_DNA"/>
</dbReference>
<dbReference type="Proteomes" id="UP000062998">
    <property type="component" value="Unassembled WGS sequence"/>
</dbReference>
<proteinExistence type="predicted"/>
<name>A0A125G5U9_9BURK</name>
<accession>A0A125G5U9</accession>
<reference evidence="1 2" key="1">
    <citation type="submission" date="2015-11" db="EMBL/GenBank/DDBJ databases">
        <title>Expanding the genomic diversity of Burkholderia species for the development of highly accurate diagnostics.</title>
        <authorList>
            <person name="Sahl J."/>
            <person name="Keim P."/>
            <person name="Wagner D."/>
        </authorList>
    </citation>
    <scope>NUCLEOTIDE SEQUENCE [LARGE SCALE GENOMIC DNA]</scope>
    <source>
        <strain evidence="1 2">MSMB2167WGS</strain>
    </source>
</reference>
<sequence length="180" mass="20240">MTQEIVAGWKRIFSRLGNRWDEVGPPRAPRELEAYSEDVRKFAEGIADRDSLHAQALTRIMLRLNGDEHAHRELTEALYEVRAGLGVVSQNASRHEYANQDVYDVIDCQLQLAQIYAKVILGEEWRKLKREVADPERLIESILATSPADDAAVEALVTKTARSVPSPFSRDPTGSAQRSE</sequence>
<evidence type="ECO:0000313" key="2">
    <source>
        <dbReference type="Proteomes" id="UP000062998"/>
    </source>
</evidence>
<organism evidence="1 2">
    <name type="scientific">Burkholderia ubonensis</name>
    <dbReference type="NCBI Taxonomy" id="101571"/>
    <lineage>
        <taxon>Bacteria</taxon>
        <taxon>Pseudomonadati</taxon>
        <taxon>Pseudomonadota</taxon>
        <taxon>Betaproteobacteria</taxon>
        <taxon>Burkholderiales</taxon>
        <taxon>Burkholderiaceae</taxon>
        <taxon>Burkholderia</taxon>
        <taxon>Burkholderia cepacia complex</taxon>
    </lineage>
</organism>
<evidence type="ECO:0000313" key="1">
    <source>
        <dbReference type="EMBL" id="KWE07591.1"/>
    </source>
</evidence>
<gene>
    <name evidence="1" type="ORF">WL73_09135</name>
</gene>
<protein>
    <submittedName>
        <fullName evidence="1">Uncharacterized protein</fullName>
    </submittedName>
</protein>
<dbReference type="RefSeq" id="WP_060323665.1">
    <property type="nucleotide sequence ID" value="NZ_LPIU01000079.1"/>
</dbReference>
<dbReference type="AlphaFoldDB" id="A0A125G5U9"/>